<dbReference type="OrthoDB" id="3073730at2"/>
<dbReference type="HOGENOM" id="CLU_1567596_0_0_9"/>
<keyword evidence="1" id="KW-0614">Plasmid</keyword>
<reference evidence="1 2" key="1">
    <citation type="submission" date="2014-08" db="EMBL/GenBank/DDBJ databases">
        <title>Complete genome of a marine bacteria Jeotgalibacillus malaysiensis.</title>
        <authorList>
            <person name="Yaakop A.S."/>
            <person name="Chan K.-G."/>
            <person name="Goh K.M."/>
        </authorList>
    </citation>
    <scope>NUCLEOTIDE SEQUENCE [LARGE SCALE GENOMIC DNA]</scope>
    <source>
        <strain evidence="1 2">D5</strain>
        <plasmid evidence="2">Plasmid</plasmid>
    </source>
</reference>
<geneLocation type="plasmid" evidence="2"/>
<keyword evidence="2" id="KW-1185">Reference proteome</keyword>
<evidence type="ECO:0000313" key="2">
    <source>
        <dbReference type="Proteomes" id="UP000031449"/>
    </source>
</evidence>
<evidence type="ECO:0000313" key="1">
    <source>
        <dbReference type="EMBL" id="AJD93104.1"/>
    </source>
</evidence>
<gene>
    <name evidence="1" type="ORF">JMA_37860</name>
</gene>
<dbReference type="AlphaFoldDB" id="A0A0B5AYM5"/>
<sequence>MFYHVSLDTSSIVEEFTPRVPNEQSRIEGEDRNIPRICVAKSIEDCLTGFPEGGYQLEGNCPLLIRIYEFDEETIQKENVVRAPELFLRQLVPDAWVTGEHWIMNQSIKPSRSYLIQIKEVVIEDAPFITVEMLEEALTEGKSIGELMTNLDKRSSATVARVESLRYKRMPS</sequence>
<dbReference type="BioCyc" id="JESP1508404:G14D9-13070-MONOMER"/>
<protein>
    <submittedName>
        <fullName evidence="1">Uncharacterized protein</fullName>
    </submittedName>
</protein>
<dbReference type="EMBL" id="CP009417">
    <property type="protein sequence ID" value="AJD93104.1"/>
    <property type="molecule type" value="Genomic_DNA"/>
</dbReference>
<name>A0A0B5AYM5_9BACL</name>
<proteinExistence type="predicted"/>
<dbReference type="Proteomes" id="UP000031449">
    <property type="component" value="Plasmid unnamed"/>
</dbReference>
<organism evidence="1 2">
    <name type="scientific">Jeotgalibacillus malaysiensis</name>
    <dbReference type="NCBI Taxonomy" id="1508404"/>
    <lineage>
        <taxon>Bacteria</taxon>
        <taxon>Bacillati</taxon>
        <taxon>Bacillota</taxon>
        <taxon>Bacilli</taxon>
        <taxon>Bacillales</taxon>
        <taxon>Caryophanaceae</taxon>
        <taxon>Jeotgalibacillus</taxon>
    </lineage>
</organism>
<accession>A0A0B5AYM5</accession>
<dbReference type="KEGG" id="jeo:JMA_37860"/>